<dbReference type="AlphaFoldDB" id="A0A0A1T437"/>
<sequence length="631" mass="62996">MKTSIVNVLSVSVAFASPLSYTGNRASLVSREVPQEHSHEIFLTLTREALAKNNPKNIKDVVFGLLGNGAAAAGAGSVSNLDCLHQETADQAFTNAKAAGDVRLMSAALVFQTLERNTLKVGLASAACKETAVNPEIAALTQHQDPSSANAASVNKEITLELARQLKSIGGDPNLALMSGTFTPGDTKDSTGKGNACDDGDNNGCIFESGRLVLDASQDEIAAAVANINVSFQGTGSLTAADVADLSQFKLADGSSQVGNGSGNNGGNDNTPSTGNPGNGNGTTKDGNGSNNGNGGNDNGNTTGGNGSNTGNTGNDNGGMGGGNNTSNGDTGNNGTNQNGNNGNNQNGDNGNNIQTFTGNLGGSPPPVTKSSGARPFSVNGNTFVNAGAALTRSCDIQHNACADAANSGEISGGVGQCDTQNEACKAAAQTNTAAAGNNNASNGANTNADKKTKKKNKKNKNKNKNKTPDNANPDPAPANQGAATGGDAGTTTGNGNNNNNNNNNNNGSNGNTSNGATGKTGNNTGSGNEPTGQTNAGANTGFGSCSDPSIKFAQGLDGRKEAAFAPNNTNDFTHGSALNIKIISEFICDRLGDRCKAGSATVARCRAASTAAQQATGQAAADAFNKGLGA</sequence>
<dbReference type="Proteomes" id="UP000039046">
    <property type="component" value="Unassembled WGS sequence"/>
</dbReference>
<name>A0A0A1T437_9HYPO</name>
<evidence type="ECO:0000313" key="3">
    <source>
        <dbReference type="Proteomes" id="UP000039046"/>
    </source>
</evidence>
<evidence type="ECO:0000256" key="1">
    <source>
        <dbReference type="SAM" id="MobiDB-lite"/>
    </source>
</evidence>
<organism evidence="2 3">
    <name type="scientific">[Torrubiella] hemipterigena</name>
    <dbReference type="NCBI Taxonomy" id="1531966"/>
    <lineage>
        <taxon>Eukaryota</taxon>
        <taxon>Fungi</taxon>
        <taxon>Dikarya</taxon>
        <taxon>Ascomycota</taxon>
        <taxon>Pezizomycotina</taxon>
        <taxon>Sordariomycetes</taxon>
        <taxon>Hypocreomycetidae</taxon>
        <taxon>Hypocreales</taxon>
        <taxon>Clavicipitaceae</taxon>
        <taxon>Clavicipitaceae incertae sedis</taxon>
        <taxon>'Torrubiella' clade</taxon>
    </lineage>
</organism>
<dbReference type="STRING" id="1531966.A0A0A1T437"/>
<accession>A0A0A1T437</accession>
<keyword evidence="3" id="KW-1185">Reference proteome</keyword>
<feature type="compositionally biased region" description="Gly residues" evidence="1">
    <location>
        <begin position="290"/>
        <end position="308"/>
    </location>
</feature>
<evidence type="ECO:0000313" key="2">
    <source>
        <dbReference type="EMBL" id="CEJ81037.1"/>
    </source>
</evidence>
<reference evidence="2 3" key="1">
    <citation type="journal article" date="2015" name="Genome Announc.">
        <title>Draft Genome Sequence and Gene Annotation of the Entomopathogenic Fungus Verticillium hemipterigenum.</title>
        <authorList>
            <person name="Horn F."/>
            <person name="Habel A."/>
            <person name="Scharf D.H."/>
            <person name="Dworschak J."/>
            <person name="Brakhage A.A."/>
            <person name="Guthke R."/>
            <person name="Hertweck C."/>
            <person name="Linde J."/>
        </authorList>
    </citation>
    <scope>NUCLEOTIDE SEQUENCE [LARGE SCALE GENOMIC DNA]</scope>
</reference>
<dbReference type="OrthoDB" id="2153847at2759"/>
<feature type="compositionally biased region" description="Basic residues" evidence="1">
    <location>
        <begin position="452"/>
        <end position="466"/>
    </location>
</feature>
<dbReference type="EMBL" id="CDHN01000001">
    <property type="protein sequence ID" value="CEJ81037.1"/>
    <property type="molecule type" value="Genomic_DNA"/>
</dbReference>
<feature type="region of interest" description="Disordered" evidence="1">
    <location>
        <begin position="435"/>
        <end position="543"/>
    </location>
</feature>
<feature type="region of interest" description="Disordered" evidence="1">
    <location>
        <begin position="255"/>
        <end position="375"/>
    </location>
</feature>
<gene>
    <name evidence="2" type="ORF">VHEMI01189</name>
</gene>
<feature type="compositionally biased region" description="Low complexity" evidence="1">
    <location>
        <begin position="490"/>
        <end position="529"/>
    </location>
</feature>
<protein>
    <submittedName>
        <fullName evidence="2">Uncharacterized protein</fullName>
    </submittedName>
</protein>
<dbReference type="HOGENOM" id="CLU_026014_1_0_1"/>
<feature type="compositionally biased region" description="Polar residues" evidence="1">
    <location>
        <begin position="530"/>
        <end position="543"/>
    </location>
</feature>
<feature type="compositionally biased region" description="Low complexity" evidence="1">
    <location>
        <begin position="325"/>
        <end position="353"/>
    </location>
</feature>
<proteinExistence type="predicted"/>
<feature type="compositionally biased region" description="Low complexity" evidence="1">
    <location>
        <begin position="267"/>
        <end position="289"/>
    </location>
</feature>
<feature type="compositionally biased region" description="Low complexity" evidence="1">
    <location>
        <begin position="469"/>
        <end position="483"/>
    </location>
</feature>
<feature type="compositionally biased region" description="Low complexity" evidence="1">
    <location>
        <begin position="435"/>
        <end position="448"/>
    </location>
</feature>